<proteinExistence type="predicted"/>
<organism evidence="3 4">
    <name type="scientific">Colletotrichum sublineola</name>
    <name type="common">Sorghum anthracnose fungus</name>
    <dbReference type="NCBI Taxonomy" id="1173701"/>
    <lineage>
        <taxon>Eukaryota</taxon>
        <taxon>Fungi</taxon>
        <taxon>Dikarya</taxon>
        <taxon>Ascomycota</taxon>
        <taxon>Pezizomycotina</taxon>
        <taxon>Sordariomycetes</taxon>
        <taxon>Hypocreomycetidae</taxon>
        <taxon>Glomerellales</taxon>
        <taxon>Glomerellaceae</taxon>
        <taxon>Colletotrichum</taxon>
        <taxon>Colletotrichum graminicola species complex</taxon>
    </lineage>
</organism>
<dbReference type="InterPro" id="IPR011058">
    <property type="entry name" value="Cyanovirin-N"/>
</dbReference>
<feature type="chain" id="PRO_5001635064" description="Cyanovirin-N domain-containing protein" evidence="1">
    <location>
        <begin position="22"/>
        <end position="155"/>
    </location>
</feature>
<comment type="caution">
    <text evidence="3">The sequence shown here is derived from an EMBL/GenBank/DDBJ whole genome shotgun (WGS) entry which is preliminary data.</text>
</comment>
<dbReference type="AlphaFoldDB" id="A0A066XM58"/>
<evidence type="ECO:0000259" key="2">
    <source>
        <dbReference type="Pfam" id="PF08881"/>
    </source>
</evidence>
<keyword evidence="1" id="KW-0732">Signal</keyword>
<feature type="signal peptide" evidence="1">
    <location>
        <begin position="1"/>
        <end position="21"/>
    </location>
</feature>
<dbReference type="EMBL" id="JMSE01000413">
    <property type="protein sequence ID" value="KDN70017.1"/>
    <property type="molecule type" value="Genomic_DNA"/>
</dbReference>
<evidence type="ECO:0000313" key="4">
    <source>
        <dbReference type="Proteomes" id="UP000027238"/>
    </source>
</evidence>
<reference evidence="4" key="1">
    <citation type="journal article" date="2014" name="Genome Announc.">
        <title>Draft genome sequence of Colletotrichum sublineola, a destructive pathogen of cultivated sorghum.</title>
        <authorList>
            <person name="Baroncelli R."/>
            <person name="Sanz-Martin J.M."/>
            <person name="Rech G.E."/>
            <person name="Sukno S.A."/>
            <person name="Thon M.R."/>
        </authorList>
    </citation>
    <scope>NUCLEOTIDE SEQUENCE [LARGE SCALE GENOMIC DNA]</scope>
    <source>
        <strain evidence="4">TX430BB</strain>
    </source>
</reference>
<dbReference type="Gene3D" id="2.30.60.10">
    <property type="entry name" value="Cyanovirin-N"/>
    <property type="match status" value="1"/>
</dbReference>
<accession>A0A066XM58</accession>
<dbReference type="OrthoDB" id="2947935at2759"/>
<gene>
    <name evidence="3" type="ORF">CSUB01_08464</name>
</gene>
<sequence length="155" mass="17377">MKPVALVSAMATSLFAAVAIADRQCPLESDCIQRLCTDFDYSGESKGKKPFMMEARCKNAAGDRVFSKLNLKKCIANTDGVLRWGPDGDFRCSHCRLYETAPDDYIGLQCDFCPTRDKFWVTHKWTWLNLSKGIWVSKNGALSCYGYEGEHRAAS</sequence>
<feature type="domain" description="Cyanovirin-N" evidence="2">
    <location>
        <begin position="36"/>
        <end position="135"/>
    </location>
</feature>
<protein>
    <recommendedName>
        <fullName evidence="2">Cyanovirin-N domain-containing protein</fullName>
    </recommendedName>
</protein>
<evidence type="ECO:0000313" key="3">
    <source>
        <dbReference type="EMBL" id="KDN70017.1"/>
    </source>
</evidence>
<dbReference type="InterPro" id="IPR036673">
    <property type="entry name" value="Cyanovirin-N_sf"/>
</dbReference>
<dbReference type="Pfam" id="PF08881">
    <property type="entry name" value="CVNH"/>
    <property type="match status" value="1"/>
</dbReference>
<keyword evidence="4" id="KW-1185">Reference proteome</keyword>
<dbReference type="eggNOG" id="ENOG502R6I3">
    <property type="taxonomic scope" value="Eukaryota"/>
</dbReference>
<dbReference type="SUPFAM" id="SSF51322">
    <property type="entry name" value="Cyanovirin-N"/>
    <property type="match status" value="1"/>
</dbReference>
<dbReference type="HOGENOM" id="CLU_123980_0_0_1"/>
<dbReference type="Proteomes" id="UP000027238">
    <property type="component" value="Unassembled WGS sequence"/>
</dbReference>
<evidence type="ECO:0000256" key="1">
    <source>
        <dbReference type="SAM" id="SignalP"/>
    </source>
</evidence>
<name>A0A066XM58_COLSU</name>